<dbReference type="EMBL" id="KT454971">
    <property type="protein sequence ID" value="ALI59270.1"/>
    <property type="molecule type" value="Genomic_DNA"/>
</dbReference>
<accession>A0A0P0AE05</accession>
<gene>
    <name evidence="1" type="ORF">CCBH4851_00570</name>
</gene>
<name>A0A0P0AE05_PSEAI</name>
<reference evidence="1" key="1">
    <citation type="submission" date="2015-08" db="EMBL/GenBank/DDBJ databases">
        <title>Pseudomonas aeruginosa strain CCBH4851 chromosome region.</title>
        <authorList>
            <person name="Silveira M.C."/>
            <person name="Carvalho-Assef A.P.D."/>
            <person name="Albano R.M."/>
        </authorList>
    </citation>
    <scope>NUCLEOTIDE SEQUENCE</scope>
    <source>
        <strain evidence="1">CCBH4851</strain>
    </source>
</reference>
<proteinExistence type="predicted"/>
<protein>
    <submittedName>
        <fullName evidence="1">Uncharacterized protein</fullName>
    </submittedName>
</protein>
<dbReference type="AlphaFoldDB" id="A0A0P0AE05"/>
<organism evidence="1">
    <name type="scientific">Pseudomonas aeruginosa</name>
    <dbReference type="NCBI Taxonomy" id="287"/>
    <lineage>
        <taxon>Bacteria</taxon>
        <taxon>Pseudomonadati</taxon>
        <taxon>Pseudomonadota</taxon>
        <taxon>Gammaproteobacteria</taxon>
        <taxon>Pseudomonadales</taxon>
        <taxon>Pseudomonadaceae</taxon>
        <taxon>Pseudomonas</taxon>
    </lineage>
</organism>
<dbReference type="RefSeq" id="WP_124136466.1">
    <property type="nucleotide sequence ID" value="NZ_CBDDSE010000001.1"/>
</dbReference>
<sequence length="131" mass="14254">MKSNFFLIIGLFSFSALGAENNISNSFNGSGSIGSVTINQQNYMTNEDIAAQERIDAALAYAYRQKSNGTPSKEANEKTLIAGMADEINKASGTMSQKNKLCKSKADVSANILGYDLDFAFRTCDELFIVR</sequence>
<evidence type="ECO:0000313" key="1">
    <source>
        <dbReference type="EMBL" id="ALI59270.1"/>
    </source>
</evidence>